<evidence type="ECO:0000256" key="7">
    <source>
        <dbReference type="ARBA" id="ARBA00023136"/>
    </source>
</evidence>
<dbReference type="InterPro" id="IPR039426">
    <property type="entry name" value="TonB-dep_rcpt-like"/>
</dbReference>
<protein>
    <submittedName>
        <fullName evidence="15">SusC/RagA family TonB-linked outer membrane protein</fullName>
    </submittedName>
</protein>
<keyword evidence="4 10" id="KW-0812">Transmembrane</keyword>
<evidence type="ECO:0000256" key="1">
    <source>
        <dbReference type="ARBA" id="ARBA00004571"/>
    </source>
</evidence>
<keyword evidence="5 12" id="KW-0732">Signal</keyword>
<organism evidence="15 16">
    <name type="scientific">Urechidicola croceus</name>
    <dbReference type="NCBI Taxonomy" id="1850246"/>
    <lineage>
        <taxon>Bacteria</taxon>
        <taxon>Pseudomonadati</taxon>
        <taxon>Bacteroidota</taxon>
        <taxon>Flavobacteriia</taxon>
        <taxon>Flavobacteriales</taxon>
        <taxon>Flavobacteriaceae</taxon>
        <taxon>Urechidicola</taxon>
    </lineage>
</organism>
<evidence type="ECO:0000256" key="4">
    <source>
        <dbReference type="ARBA" id="ARBA00022692"/>
    </source>
</evidence>
<comment type="similarity">
    <text evidence="10 11">Belongs to the TonB-dependent receptor family.</text>
</comment>
<evidence type="ECO:0000256" key="12">
    <source>
        <dbReference type="SAM" id="SignalP"/>
    </source>
</evidence>
<evidence type="ECO:0000313" key="16">
    <source>
        <dbReference type="Proteomes" id="UP000176050"/>
    </source>
</evidence>
<evidence type="ECO:0000259" key="14">
    <source>
        <dbReference type="Pfam" id="PF07715"/>
    </source>
</evidence>
<reference evidence="15 16" key="1">
    <citation type="submission" date="2016-10" db="EMBL/GenBank/DDBJ databases">
        <title>Lutibacter sp. LPB0138, isolated from marine gastropod.</title>
        <authorList>
            <person name="Kim E."/>
            <person name="Yi H."/>
        </authorList>
    </citation>
    <scope>NUCLEOTIDE SEQUENCE [LARGE SCALE GENOMIC DNA]</scope>
    <source>
        <strain evidence="15 16">LPB0138</strain>
    </source>
</reference>
<dbReference type="Gene3D" id="2.60.40.1120">
    <property type="entry name" value="Carboxypeptidase-like, regulatory domain"/>
    <property type="match status" value="1"/>
</dbReference>
<dbReference type="OrthoDB" id="9768177at2"/>
<evidence type="ECO:0000256" key="8">
    <source>
        <dbReference type="ARBA" id="ARBA00023170"/>
    </source>
</evidence>
<dbReference type="PANTHER" id="PTHR30069:SF29">
    <property type="entry name" value="HEMOGLOBIN AND HEMOGLOBIN-HAPTOGLOBIN-BINDING PROTEIN 1-RELATED"/>
    <property type="match status" value="1"/>
</dbReference>
<accession>A0A1D8PAB5</accession>
<gene>
    <name evidence="15" type="ORF">LPB138_12930</name>
</gene>
<dbReference type="Gene3D" id="2.170.130.10">
    <property type="entry name" value="TonB-dependent receptor, plug domain"/>
    <property type="match status" value="1"/>
</dbReference>
<dbReference type="SUPFAM" id="SSF49464">
    <property type="entry name" value="Carboxypeptidase regulatory domain-like"/>
    <property type="match status" value="1"/>
</dbReference>
<dbReference type="RefSeq" id="WP_070237687.1">
    <property type="nucleotide sequence ID" value="NZ_CP017478.1"/>
</dbReference>
<dbReference type="Gene3D" id="2.40.170.20">
    <property type="entry name" value="TonB-dependent receptor, beta-barrel domain"/>
    <property type="match status" value="1"/>
</dbReference>
<dbReference type="AlphaFoldDB" id="A0A1D8PAB5"/>
<dbReference type="GO" id="GO:0009279">
    <property type="term" value="C:cell outer membrane"/>
    <property type="evidence" value="ECO:0007669"/>
    <property type="project" value="UniProtKB-SubCell"/>
</dbReference>
<dbReference type="PROSITE" id="PS52016">
    <property type="entry name" value="TONB_DEPENDENT_REC_3"/>
    <property type="match status" value="1"/>
</dbReference>
<evidence type="ECO:0000256" key="2">
    <source>
        <dbReference type="ARBA" id="ARBA00022448"/>
    </source>
</evidence>
<evidence type="ECO:0000256" key="5">
    <source>
        <dbReference type="ARBA" id="ARBA00022729"/>
    </source>
</evidence>
<keyword evidence="9 10" id="KW-0998">Cell outer membrane</keyword>
<keyword evidence="16" id="KW-1185">Reference proteome</keyword>
<evidence type="ECO:0000256" key="9">
    <source>
        <dbReference type="ARBA" id="ARBA00023237"/>
    </source>
</evidence>
<evidence type="ECO:0000256" key="3">
    <source>
        <dbReference type="ARBA" id="ARBA00022452"/>
    </source>
</evidence>
<dbReference type="Pfam" id="PF07715">
    <property type="entry name" value="Plug"/>
    <property type="match status" value="1"/>
</dbReference>
<dbReference type="InterPro" id="IPR000531">
    <property type="entry name" value="Beta-barrel_TonB"/>
</dbReference>
<feature type="signal peptide" evidence="12">
    <location>
        <begin position="1"/>
        <end position="23"/>
    </location>
</feature>
<dbReference type="KEGG" id="lul:LPB138_12930"/>
<keyword evidence="2 10" id="KW-0813">Transport</keyword>
<evidence type="ECO:0000256" key="11">
    <source>
        <dbReference type="RuleBase" id="RU003357"/>
    </source>
</evidence>
<feature type="domain" description="TonB-dependent receptor plug" evidence="14">
    <location>
        <begin position="115"/>
        <end position="219"/>
    </location>
</feature>
<dbReference type="GO" id="GO:0015344">
    <property type="term" value="F:siderophore uptake transmembrane transporter activity"/>
    <property type="evidence" value="ECO:0007669"/>
    <property type="project" value="TreeGrafter"/>
</dbReference>
<dbReference type="InterPro" id="IPR023997">
    <property type="entry name" value="TonB-dep_OMP_SusC/RagA_CS"/>
</dbReference>
<comment type="subcellular location">
    <subcellularLocation>
        <location evidence="1 10">Cell outer membrane</location>
        <topology evidence="1 10">Multi-pass membrane protein</topology>
    </subcellularLocation>
</comment>
<dbReference type="InterPro" id="IPR008969">
    <property type="entry name" value="CarboxyPept-like_regulatory"/>
</dbReference>
<dbReference type="STRING" id="1850246.LPB138_12930"/>
<feature type="chain" id="PRO_5009110941" evidence="12">
    <location>
        <begin position="24"/>
        <end position="1038"/>
    </location>
</feature>
<dbReference type="InterPro" id="IPR037066">
    <property type="entry name" value="Plug_dom_sf"/>
</dbReference>
<keyword evidence="8" id="KW-0675">Receptor</keyword>
<evidence type="ECO:0000256" key="10">
    <source>
        <dbReference type="PROSITE-ProRule" id="PRU01360"/>
    </source>
</evidence>
<dbReference type="InterPro" id="IPR023996">
    <property type="entry name" value="TonB-dep_OMP_SusC/RagA"/>
</dbReference>
<feature type="domain" description="TonB-dependent receptor-like beta-barrel" evidence="13">
    <location>
        <begin position="431"/>
        <end position="804"/>
    </location>
</feature>
<dbReference type="Pfam" id="PF00593">
    <property type="entry name" value="TonB_dep_Rec_b-barrel"/>
    <property type="match status" value="1"/>
</dbReference>
<dbReference type="NCBIfam" id="TIGR04057">
    <property type="entry name" value="SusC_RagA_signa"/>
    <property type="match status" value="1"/>
</dbReference>
<evidence type="ECO:0000259" key="13">
    <source>
        <dbReference type="Pfam" id="PF00593"/>
    </source>
</evidence>
<dbReference type="Pfam" id="PF13715">
    <property type="entry name" value="CarbopepD_reg_2"/>
    <property type="match status" value="1"/>
</dbReference>
<dbReference type="InterPro" id="IPR036942">
    <property type="entry name" value="Beta-barrel_TonB_sf"/>
</dbReference>
<dbReference type="EMBL" id="CP017478">
    <property type="protein sequence ID" value="AOW21527.1"/>
    <property type="molecule type" value="Genomic_DNA"/>
</dbReference>
<sequence>MKNNLLKKMFFVAIMLASSFIFAQTVTGTVSDSSGPLPGANVVVKGTTNGTTADFDGNYSISNVPEDGVLLVSFVGYATKEISVAGQAVINVILEADNELDEVVVLGYSSQTRGDVTGAVSSVNMGDAIKAPIVNAAEALDGRVTGVTVVNSGSPGGTPRINIRGFGTSNNTNPLYIIDGVQTDDPNILNNINPSDIDQMNVLKDGAAAIYGARASNGVVIISTKSGGYNMDKAEFSIDMYSGFSEITNVPKMLNAEQHSQMLFQSLVNDGANVADGSLSHGQYDPNGTGTFTVPSSIVGYTRVETYNPSISFYPAGVLSAAVNPGGTNWIDELTRSASTSNVSFSLRNGTESGKYFMSISYLDRQGILLNTGFERLSTRLNSEFKIAEKLKIGEHINLSFSDTKTGNAEAIEGALRMTPLLPVRDNDGQFAGVAGPSLGNTRNPVAQNYRTRNDYNKRFAIFGDVYMSYDILDELTFKTTLAGGMSAFDGRYFTELDPEHGEPISTNTLQEMDQSAYNWSWSNVVNFDKSFGEHDLNVLVGVEALKDGGKGKDVSRTGYLFEDPNYYLLSNGSGAIAIDGDDTYDFYNTLFSIFGTANYSFQDKYFLTATVRRDESSRFLGENKSDIFPSFSAGWDLSNEDFYPEDAFVNRLKIRGSWGELGNQTLPASNPTINISNVSESTGGYSFTGGSSGIATGAILNQVGNPDLKWETSVTTNFGVDLGMLNNRLTVSAEVFSIKTKDLITRDFSLISTTAIDANPPLVNLGDIQNKGFDLAIGYSDQTESGWSYGISANISHYKNEVLKLINGAPVSGRTNDLRGQTPTRTEEGEPISFFYGRNVIGFTDTGRFAYEDVDGDGDTDDDDRTKLGSPHPDFTYGINLNTSYKSFDASLFFTGSQGNDIYNFNKFYTDFPAFVNGNRSVRVLDSWTPTNTDATLPALSGAITNNEGDPNSYYVEDGSFLKLKNVQLGYTLPTAVTDKLSMSSLRFYVQASNLFTITKYEGFDPEIISQDNLSLGIDNRVYPISRIFSLGANIKF</sequence>
<dbReference type="Proteomes" id="UP000176050">
    <property type="component" value="Chromosome"/>
</dbReference>
<dbReference type="InterPro" id="IPR012910">
    <property type="entry name" value="Plug_dom"/>
</dbReference>
<evidence type="ECO:0000256" key="6">
    <source>
        <dbReference type="ARBA" id="ARBA00023077"/>
    </source>
</evidence>
<name>A0A1D8PAB5_9FLAO</name>
<dbReference type="NCBIfam" id="TIGR04056">
    <property type="entry name" value="OMP_RagA_SusC"/>
    <property type="match status" value="1"/>
</dbReference>
<keyword evidence="6 11" id="KW-0798">TonB box</keyword>
<dbReference type="SUPFAM" id="SSF56935">
    <property type="entry name" value="Porins"/>
    <property type="match status" value="1"/>
</dbReference>
<proteinExistence type="inferred from homology"/>
<evidence type="ECO:0000313" key="15">
    <source>
        <dbReference type="EMBL" id="AOW21527.1"/>
    </source>
</evidence>
<keyword evidence="3 10" id="KW-1134">Transmembrane beta strand</keyword>
<keyword evidence="7 10" id="KW-0472">Membrane</keyword>
<dbReference type="PANTHER" id="PTHR30069">
    <property type="entry name" value="TONB-DEPENDENT OUTER MEMBRANE RECEPTOR"/>
    <property type="match status" value="1"/>
</dbReference>
<dbReference type="GO" id="GO:0044718">
    <property type="term" value="P:siderophore transmembrane transport"/>
    <property type="evidence" value="ECO:0007669"/>
    <property type="project" value="TreeGrafter"/>
</dbReference>